<dbReference type="SUPFAM" id="SSF48264">
    <property type="entry name" value="Cytochrome P450"/>
    <property type="match status" value="1"/>
</dbReference>
<comment type="cofactor">
    <cofactor evidence="1 8">
        <name>heme</name>
        <dbReference type="ChEBI" id="CHEBI:30413"/>
    </cofactor>
</comment>
<evidence type="ECO:0000256" key="2">
    <source>
        <dbReference type="ARBA" id="ARBA00010617"/>
    </source>
</evidence>
<keyword evidence="4 8" id="KW-0479">Metal-binding</keyword>
<keyword evidence="5 9" id="KW-0560">Oxidoreductase</keyword>
<evidence type="ECO:0000256" key="5">
    <source>
        <dbReference type="ARBA" id="ARBA00023002"/>
    </source>
</evidence>
<dbReference type="PRINTS" id="PR00385">
    <property type="entry name" value="P450"/>
</dbReference>
<keyword evidence="7 9" id="KW-0503">Monooxygenase</keyword>
<dbReference type="Pfam" id="PF00067">
    <property type="entry name" value="p450"/>
    <property type="match status" value="1"/>
</dbReference>
<dbReference type="InterPro" id="IPR002401">
    <property type="entry name" value="Cyt_P450_E_grp-I"/>
</dbReference>
<evidence type="ECO:0000256" key="3">
    <source>
        <dbReference type="ARBA" id="ARBA00022617"/>
    </source>
</evidence>
<evidence type="ECO:0000256" key="8">
    <source>
        <dbReference type="PIRSR" id="PIRSR602401-1"/>
    </source>
</evidence>
<keyword evidence="10" id="KW-1133">Transmembrane helix</keyword>
<organism evidence="11 12">
    <name type="scientific">Fusarium denticulatum</name>
    <dbReference type="NCBI Taxonomy" id="48507"/>
    <lineage>
        <taxon>Eukaryota</taxon>
        <taxon>Fungi</taxon>
        <taxon>Dikarya</taxon>
        <taxon>Ascomycota</taxon>
        <taxon>Pezizomycotina</taxon>
        <taxon>Sordariomycetes</taxon>
        <taxon>Hypocreomycetidae</taxon>
        <taxon>Hypocreales</taxon>
        <taxon>Nectriaceae</taxon>
        <taxon>Fusarium</taxon>
        <taxon>Fusarium fujikuroi species complex</taxon>
    </lineage>
</organism>
<keyword evidence="6 8" id="KW-0408">Iron</keyword>
<dbReference type="Proteomes" id="UP000562682">
    <property type="component" value="Unassembled WGS sequence"/>
</dbReference>
<feature type="transmembrane region" description="Helical" evidence="10">
    <location>
        <begin position="32"/>
        <end position="54"/>
    </location>
</feature>
<dbReference type="GO" id="GO:0004497">
    <property type="term" value="F:monooxygenase activity"/>
    <property type="evidence" value="ECO:0007669"/>
    <property type="project" value="UniProtKB-KW"/>
</dbReference>
<dbReference type="GO" id="GO:0005506">
    <property type="term" value="F:iron ion binding"/>
    <property type="evidence" value="ECO:0007669"/>
    <property type="project" value="InterPro"/>
</dbReference>
<evidence type="ECO:0000256" key="4">
    <source>
        <dbReference type="ARBA" id="ARBA00022723"/>
    </source>
</evidence>
<dbReference type="InterPro" id="IPR036396">
    <property type="entry name" value="Cyt_P450_sf"/>
</dbReference>
<dbReference type="InterPro" id="IPR050121">
    <property type="entry name" value="Cytochrome_P450_monoxygenase"/>
</dbReference>
<comment type="caution">
    <text evidence="11">The sequence shown here is derived from an EMBL/GenBank/DDBJ whole genome shotgun (WGS) entry which is preliminary data.</text>
</comment>
<evidence type="ECO:0000313" key="12">
    <source>
        <dbReference type="Proteomes" id="UP000562682"/>
    </source>
</evidence>
<evidence type="ECO:0000256" key="9">
    <source>
        <dbReference type="RuleBase" id="RU000461"/>
    </source>
</evidence>
<feature type="binding site" description="axial binding residue" evidence="8">
    <location>
        <position position="466"/>
    </location>
    <ligand>
        <name>heme</name>
        <dbReference type="ChEBI" id="CHEBI:30413"/>
    </ligand>
    <ligandPart>
        <name>Fe</name>
        <dbReference type="ChEBI" id="CHEBI:18248"/>
    </ligandPart>
</feature>
<protein>
    <submittedName>
        <fullName evidence="11">Putative benzoate 4-monooxygenase cytochrome P450</fullName>
    </submittedName>
</protein>
<dbReference type="GO" id="GO:0016705">
    <property type="term" value="F:oxidoreductase activity, acting on paired donors, with incorporation or reduction of molecular oxygen"/>
    <property type="evidence" value="ECO:0007669"/>
    <property type="project" value="InterPro"/>
</dbReference>
<accession>A0A8H5XE86</accession>
<evidence type="ECO:0000256" key="6">
    <source>
        <dbReference type="ARBA" id="ARBA00023004"/>
    </source>
</evidence>
<dbReference type="PANTHER" id="PTHR24305">
    <property type="entry name" value="CYTOCHROME P450"/>
    <property type="match status" value="1"/>
</dbReference>
<dbReference type="PANTHER" id="PTHR24305:SF29">
    <property type="entry name" value="BENZOATE-PARA-HYDROXYLASE"/>
    <property type="match status" value="1"/>
</dbReference>
<comment type="similarity">
    <text evidence="2 9">Belongs to the cytochrome P450 family.</text>
</comment>
<evidence type="ECO:0000256" key="10">
    <source>
        <dbReference type="SAM" id="Phobius"/>
    </source>
</evidence>
<keyword evidence="10" id="KW-0812">Transmembrane</keyword>
<keyword evidence="12" id="KW-1185">Reference proteome</keyword>
<dbReference type="Gene3D" id="1.10.630.10">
    <property type="entry name" value="Cytochrome P450"/>
    <property type="match status" value="1"/>
</dbReference>
<sequence>MVPVNDVHVLEILPHETSQIVMSIVESAYGPLSGQVLICGILLLVLIQIVRYFLSPIHRLPGPVTAKLSTFWLASQCQKVRRSEEVLKLHRKHGDFVQIAPNHVSINTPDAIQQIYGHKTGFVKGPFYDAFHQVTPVVFNTRNVSEHTRKRKYINPAFSARALSGFEPYMDAEIVAWKRQLLKISNGASPRVDFSVWTNYLAFDVIASFAFGEHFGFVEKGEDEYGLIKIIDTRGEFMNALGSLSPFLRSVMRYNPFDSFWKNGFRASAGLAKIGKEAFEKRKSSADNSRKDLLSFLFNAKDPDTKQPIPEDEIIAESISFIVGGSDTTSSTMTNFIDFVARDEDLQLRIQQEIDKIFPGEPSDDWVPSEKKLNELSLLLATLREVMRLRPTSATGLERVTPQGGKTIAGQFIPAETLVSVPTLGIMMDPRIFESPETFRPERWLEPGADELMEYFYPFSTGPRSCIGRNFAWMEILKAVAVVFKLFHVKRMNPKPIVIREGFFNKAVECEAEIHKRRLN</sequence>
<dbReference type="InterPro" id="IPR001128">
    <property type="entry name" value="Cyt_P450"/>
</dbReference>
<dbReference type="GO" id="GO:0020037">
    <property type="term" value="F:heme binding"/>
    <property type="evidence" value="ECO:0007669"/>
    <property type="project" value="InterPro"/>
</dbReference>
<name>A0A8H5XE86_9HYPO</name>
<keyword evidence="10" id="KW-0472">Membrane</keyword>
<evidence type="ECO:0000313" key="11">
    <source>
        <dbReference type="EMBL" id="KAF5691924.1"/>
    </source>
</evidence>
<proteinExistence type="inferred from homology"/>
<gene>
    <name evidence="11" type="ORF">FDENT_3127</name>
</gene>
<dbReference type="CDD" id="cd11061">
    <property type="entry name" value="CYP67-like"/>
    <property type="match status" value="1"/>
</dbReference>
<evidence type="ECO:0000256" key="1">
    <source>
        <dbReference type="ARBA" id="ARBA00001971"/>
    </source>
</evidence>
<evidence type="ECO:0000256" key="7">
    <source>
        <dbReference type="ARBA" id="ARBA00023033"/>
    </source>
</evidence>
<reference evidence="11 12" key="1">
    <citation type="submission" date="2020-05" db="EMBL/GenBank/DDBJ databases">
        <title>Identification and distribution of gene clusters putatively required for synthesis of sphingolipid metabolism inhibitors in phylogenetically diverse species of the filamentous fungus Fusarium.</title>
        <authorList>
            <person name="Kim H.-S."/>
            <person name="Busman M."/>
            <person name="Brown D.W."/>
            <person name="Divon H."/>
            <person name="Uhlig S."/>
            <person name="Proctor R.H."/>
        </authorList>
    </citation>
    <scope>NUCLEOTIDE SEQUENCE [LARGE SCALE GENOMIC DNA]</scope>
    <source>
        <strain evidence="11 12">NRRL 25311</strain>
    </source>
</reference>
<dbReference type="EMBL" id="JAAOAK010000072">
    <property type="protein sequence ID" value="KAF5691924.1"/>
    <property type="molecule type" value="Genomic_DNA"/>
</dbReference>
<dbReference type="AlphaFoldDB" id="A0A8H5XE86"/>
<dbReference type="InterPro" id="IPR017972">
    <property type="entry name" value="Cyt_P450_CS"/>
</dbReference>
<keyword evidence="3 8" id="KW-0349">Heme</keyword>
<dbReference type="PROSITE" id="PS00086">
    <property type="entry name" value="CYTOCHROME_P450"/>
    <property type="match status" value="1"/>
</dbReference>
<dbReference type="PRINTS" id="PR00463">
    <property type="entry name" value="EP450I"/>
</dbReference>